<evidence type="ECO:0000256" key="7">
    <source>
        <dbReference type="ARBA" id="ARBA00022692"/>
    </source>
</evidence>
<proteinExistence type="predicted"/>
<evidence type="ECO:0000256" key="9">
    <source>
        <dbReference type="ARBA" id="ARBA00022777"/>
    </source>
</evidence>
<dbReference type="PROSITE" id="PS50885">
    <property type="entry name" value="HAMP"/>
    <property type="match status" value="1"/>
</dbReference>
<organism evidence="17 18">
    <name type="scientific">Paenibacillus konkukensis</name>
    <dbReference type="NCBI Taxonomy" id="2020716"/>
    <lineage>
        <taxon>Bacteria</taxon>
        <taxon>Bacillati</taxon>
        <taxon>Bacillota</taxon>
        <taxon>Bacilli</taxon>
        <taxon>Bacillales</taxon>
        <taxon>Paenibacillaceae</taxon>
        <taxon>Paenibacillus</taxon>
    </lineage>
</organism>
<dbReference type="SUPFAM" id="SSF158472">
    <property type="entry name" value="HAMP domain-like"/>
    <property type="match status" value="1"/>
</dbReference>
<dbReference type="EMBL" id="CP027059">
    <property type="protein sequence ID" value="UQZ86354.1"/>
    <property type="molecule type" value="Genomic_DNA"/>
</dbReference>
<protein>
    <recommendedName>
        <fullName evidence="3">histidine kinase</fullName>
        <ecNumber evidence="3">2.7.13.3</ecNumber>
    </recommendedName>
</protein>
<evidence type="ECO:0000256" key="1">
    <source>
        <dbReference type="ARBA" id="ARBA00000085"/>
    </source>
</evidence>
<dbReference type="GO" id="GO:0004673">
    <property type="term" value="F:protein histidine kinase activity"/>
    <property type="evidence" value="ECO:0007669"/>
    <property type="project" value="UniProtKB-EC"/>
</dbReference>
<dbReference type="Gene3D" id="6.10.340.10">
    <property type="match status" value="1"/>
</dbReference>
<dbReference type="SMART" id="SM00387">
    <property type="entry name" value="HATPase_c"/>
    <property type="match status" value="1"/>
</dbReference>
<dbReference type="SMART" id="SM00304">
    <property type="entry name" value="HAMP"/>
    <property type="match status" value="1"/>
</dbReference>
<evidence type="ECO:0000256" key="5">
    <source>
        <dbReference type="ARBA" id="ARBA00022553"/>
    </source>
</evidence>
<keyword evidence="4" id="KW-1003">Cell membrane</keyword>
<dbReference type="InterPro" id="IPR005467">
    <property type="entry name" value="His_kinase_dom"/>
</dbReference>
<evidence type="ECO:0000259" key="16">
    <source>
        <dbReference type="PROSITE" id="PS50885"/>
    </source>
</evidence>
<dbReference type="InterPro" id="IPR003660">
    <property type="entry name" value="HAMP_dom"/>
</dbReference>
<dbReference type="SUPFAM" id="SSF55874">
    <property type="entry name" value="ATPase domain of HSP90 chaperone/DNA topoisomerase II/histidine kinase"/>
    <property type="match status" value="1"/>
</dbReference>
<evidence type="ECO:0000256" key="10">
    <source>
        <dbReference type="ARBA" id="ARBA00022840"/>
    </source>
</evidence>
<dbReference type="Proteomes" id="UP001057134">
    <property type="component" value="Chromosome"/>
</dbReference>
<dbReference type="PRINTS" id="PR00344">
    <property type="entry name" value="BCTRLSENSOR"/>
</dbReference>
<name>A0ABY4RY74_9BACL</name>
<dbReference type="InterPro" id="IPR036097">
    <property type="entry name" value="HisK_dim/P_sf"/>
</dbReference>
<comment type="subcellular location">
    <subcellularLocation>
        <location evidence="2">Cell membrane</location>
        <topology evidence="2">Multi-pass membrane protein</topology>
    </subcellularLocation>
</comment>
<keyword evidence="11 14" id="KW-1133">Transmembrane helix</keyword>
<comment type="catalytic activity">
    <reaction evidence="1">
        <text>ATP + protein L-histidine = ADP + protein N-phospho-L-histidine.</text>
        <dbReference type="EC" id="2.7.13.3"/>
    </reaction>
</comment>
<keyword evidence="7 14" id="KW-0812">Transmembrane</keyword>
<dbReference type="Pfam" id="PF00512">
    <property type="entry name" value="HisKA"/>
    <property type="match status" value="1"/>
</dbReference>
<evidence type="ECO:0000256" key="4">
    <source>
        <dbReference type="ARBA" id="ARBA00022475"/>
    </source>
</evidence>
<dbReference type="InterPro" id="IPR003661">
    <property type="entry name" value="HisK_dim/P_dom"/>
</dbReference>
<dbReference type="InterPro" id="IPR050428">
    <property type="entry name" value="TCS_sensor_his_kinase"/>
</dbReference>
<feature type="transmembrane region" description="Helical" evidence="14">
    <location>
        <begin position="6"/>
        <end position="27"/>
    </location>
</feature>
<dbReference type="SMART" id="SM00388">
    <property type="entry name" value="HisKA"/>
    <property type="match status" value="1"/>
</dbReference>
<dbReference type="InterPro" id="IPR003594">
    <property type="entry name" value="HATPase_dom"/>
</dbReference>
<keyword evidence="10" id="KW-0067">ATP-binding</keyword>
<keyword evidence="8" id="KW-0547">Nucleotide-binding</keyword>
<dbReference type="PANTHER" id="PTHR45436">
    <property type="entry name" value="SENSOR HISTIDINE KINASE YKOH"/>
    <property type="match status" value="1"/>
</dbReference>
<dbReference type="Pfam" id="PF02518">
    <property type="entry name" value="HATPase_c"/>
    <property type="match status" value="1"/>
</dbReference>
<dbReference type="RefSeq" id="WP_249861897.1">
    <property type="nucleotide sequence ID" value="NZ_CP027059.1"/>
</dbReference>
<keyword evidence="6 17" id="KW-0808">Transferase</keyword>
<evidence type="ECO:0000256" key="8">
    <source>
        <dbReference type="ARBA" id="ARBA00022741"/>
    </source>
</evidence>
<keyword evidence="9 17" id="KW-0418">Kinase</keyword>
<feature type="transmembrane region" description="Helical" evidence="14">
    <location>
        <begin position="165"/>
        <end position="185"/>
    </location>
</feature>
<feature type="domain" description="HAMP" evidence="16">
    <location>
        <begin position="186"/>
        <end position="238"/>
    </location>
</feature>
<keyword evidence="5" id="KW-0597">Phosphoprotein</keyword>
<sequence>MKFWQKTFILILAVVIIFINGCLYLIARSYYTLDMKRDADRALGEYQFISNSVYQTLDSLYFREQTLPIPEQMRSFMRSYADYYARQHVYLELLRSDQLIFSNVPARAAAPDVPGEADRTKIRMVNEGPFLWITGSVGGHYDDYTLLYARDNSELYQAQSRMTRYLIIVSAAMEIALALALLLLLKRLTYPVRALQQAAGEIAGGVYDRAIAVKGKDEFRDLAVSFNQMAASIREKIGELDQAARNKQRLVDNLAHELRTPLTAIRGYAEYLQRANAREQDRIKAAGYILSETGRMQDLAFKLLDLALISNNAVERLPVVPSRLLESVRVAAEPTLRSKQIRLEVSCRLDEIKGDAVLLQSMLINFIDNAANASAAGSTIRLSAYADAAPVLEVQDFGCGMEEEQTALVCEPFYRVDRARSRHGGGVGLGLSLCRQIAQLHGAELQMKSRPGEGTTMRVIFTTS</sequence>
<dbReference type="SUPFAM" id="SSF47384">
    <property type="entry name" value="Homodimeric domain of signal transducing histidine kinase"/>
    <property type="match status" value="1"/>
</dbReference>
<evidence type="ECO:0000256" key="12">
    <source>
        <dbReference type="ARBA" id="ARBA00023012"/>
    </source>
</evidence>
<gene>
    <name evidence="17" type="primary">arlS_4</name>
    <name evidence="17" type="ORF">SK3146_05647</name>
</gene>
<dbReference type="InterPro" id="IPR004358">
    <property type="entry name" value="Sig_transdc_His_kin-like_C"/>
</dbReference>
<evidence type="ECO:0000256" key="2">
    <source>
        <dbReference type="ARBA" id="ARBA00004651"/>
    </source>
</evidence>
<reference evidence="17" key="2">
    <citation type="journal article" date="2021" name="J Anim Sci Technol">
        <title>Complete genome sequence of Paenibacillus konkukensis sp. nov. SK3146 as a potential probiotic strain.</title>
        <authorList>
            <person name="Jung H.I."/>
            <person name="Park S."/>
            <person name="Niu K.M."/>
            <person name="Lee S.W."/>
            <person name="Kothari D."/>
            <person name="Yi K.J."/>
            <person name="Kim S.K."/>
        </authorList>
    </citation>
    <scope>NUCLEOTIDE SEQUENCE</scope>
    <source>
        <strain evidence="17">SK3146</strain>
    </source>
</reference>
<evidence type="ECO:0000313" key="18">
    <source>
        <dbReference type="Proteomes" id="UP001057134"/>
    </source>
</evidence>
<evidence type="ECO:0000256" key="14">
    <source>
        <dbReference type="SAM" id="Phobius"/>
    </source>
</evidence>
<accession>A0ABY4RY74</accession>
<dbReference type="Gene3D" id="1.10.287.130">
    <property type="match status" value="1"/>
</dbReference>
<keyword evidence="12" id="KW-0902">Two-component regulatory system</keyword>
<evidence type="ECO:0000256" key="3">
    <source>
        <dbReference type="ARBA" id="ARBA00012438"/>
    </source>
</evidence>
<dbReference type="Gene3D" id="3.30.565.10">
    <property type="entry name" value="Histidine kinase-like ATPase, C-terminal domain"/>
    <property type="match status" value="1"/>
</dbReference>
<evidence type="ECO:0000256" key="13">
    <source>
        <dbReference type="ARBA" id="ARBA00023136"/>
    </source>
</evidence>
<reference evidence="17" key="1">
    <citation type="submission" date="2018-02" db="EMBL/GenBank/DDBJ databases">
        <authorList>
            <person name="Kim S.-K."/>
            <person name="Jung H.-I."/>
            <person name="Lee S.-W."/>
        </authorList>
    </citation>
    <scope>NUCLEOTIDE SEQUENCE</scope>
    <source>
        <strain evidence="17">SK3146</strain>
    </source>
</reference>
<keyword evidence="18" id="KW-1185">Reference proteome</keyword>
<dbReference type="InterPro" id="IPR036890">
    <property type="entry name" value="HATPase_C_sf"/>
</dbReference>
<evidence type="ECO:0000256" key="6">
    <source>
        <dbReference type="ARBA" id="ARBA00022679"/>
    </source>
</evidence>
<evidence type="ECO:0000313" key="17">
    <source>
        <dbReference type="EMBL" id="UQZ86354.1"/>
    </source>
</evidence>
<feature type="domain" description="Histidine kinase" evidence="15">
    <location>
        <begin position="253"/>
        <end position="464"/>
    </location>
</feature>
<dbReference type="Pfam" id="PF00672">
    <property type="entry name" value="HAMP"/>
    <property type="match status" value="1"/>
</dbReference>
<dbReference type="PANTHER" id="PTHR45436:SF5">
    <property type="entry name" value="SENSOR HISTIDINE KINASE TRCS"/>
    <property type="match status" value="1"/>
</dbReference>
<dbReference type="PROSITE" id="PS50109">
    <property type="entry name" value="HIS_KIN"/>
    <property type="match status" value="1"/>
</dbReference>
<dbReference type="EC" id="2.7.13.3" evidence="3"/>
<dbReference type="CDD" id="cd00082">
    <property type="entry name" value="HisKA"/>
    <property type="match status" value="1"/>
</dbReference>
<keyword evidence="13 14" id="KW-0472">Membrane</keyword>
<evidence type="ECO:0000256" key="11">
    <source>
        <dbReference type="ARBA" id="ARBA00022989"/>
    </source>
</evidence>
<evidence type="ECO:0000259" key="15">
    <source>
        <dbReference type="PROSITE" id="PS50109"/>
    </source>
</evidence>
<dbReference type="CDD" id="cd06225">
    <property type="entry name" value="HAMP"/>
    <property type="match status" value="1"/>
</dbReference>